<dbReference type="OrthoDB" id="340681at2759"/>
<evidence type="ECO:0000313" key="2">
    <source>
        <dbReference type="RefSeq" id="XP_011634494.1"/>
    </source>
</evidence>
<dbReference type="CTD" id="55718"/>
<dbReference type="PANTHER" id="PTHR12069:SF0">
    <property type="entry name" value="DNA-DIRECTED RNA POLYMERASE III SUBUNIT RPC5"/>
    <property type="match status" value="1"/>
</dbReference>
<dbReference type="RefSeq" id="XP_025073643.1">
    <property type="nucleotide sequence ID" value="XM_025217858.1"/>
</dbReference>
<dbReference type="Proteomes" id="UP000504615">
    <property type="component" value="Unplaced"/>
</dbReference>
<protein>
    <submittedName>
        <fullName evidence="2 3">DNA-directed RNA polymerase III subunit RPC5-like</fullName>
    </submittedName>
</protein>
<name>A0A6I9VZ02_9HYME</name>
<dbReference type="GO" id="GO:0042797">
    <property type="term" value="P:tRNA transcription by RNA polymerase III"/>
    <property type="evidence" value="ECO:0007669"/>
    <property type="project" value="TreeGrafter"/>
</dbReference>
<evidence type="ECO:0000313" key="3">
    <source>
        <dbReference type="RefSeq" id="XP_025073643.1"/>
    </source>
</evidence>
<accession>A0A6I9VZ02</accession>
<dbReference type="KEGG" id="pbar:105425432"/>
<dbReference type="AlphaFoldDB" id="A0A6I9VZ02"/>
<reference evidence="2 3" key="1">
    <citation type="submission" date="2025-04" db="UniProtKB">
        <authorList>
            <consortium name="RefSeq"/>
        </authorList>
    </citation>
    <scope>IDENTIFICATION</scope>
</reference>
<dbReference type="Pfam" id="PF04801">
    <property type="entry name" value="RPC5"/>
    <property type="match status" value="1"/>
</dbReference>
<dbReference type="RefSeq" id="XP_011634494.1">
    <property type="nucleotide sequence ID" value="XM_011636192.2"/>
</dbReference>
<dbReference type="GeneID" id="105425432"/>
<proteinExistence type="predicted"/>
<dbReference type="PANTHER" id="PTHR12069">
    <property type="entry name" value="DNA-DIRECTED RNA POLYMERASES III 80 KDA POLYPEPTIDE RNA POLYMERASE III SUBUNIT 5"/>
    <property type="match status" value="1"/>
</dbReference>
<dbReference type="GO" id="GO:0005666">
    <property type="term" value="C:RNA polymerase III complex"/>
    <property type="evidence" value="ECO:0007669"/>
    <property type="project" value="TreeGrafter"/>
</dbReference>
<evidence type="ECO:0000313" key="1">
    <source>
        <dbReference type="Proteomes" id="UP000504615"/>
    </source>
</evidence>
<organism evidence="1 2">
    <name type="scientific">Pogonomyrmex barbatus</name>
    <name type="common">red harvester ant</name>
    <dbReference type="NCBI Taxonomy" id="144034"/>
    <lineage>
        <taxon>Eukaryota</taxon>
        <taxon>Metazoa</taxon>
        <taxon>Ecdysozoa</taxon>
        <taxon>Arthropoda</taxon>
        <taxon>Hexapoda</taxon>
        <taxon>Insecta</taxon>
        <taxon>Pterygota</taxon>
        <taxon>Neoptera</taxon>
        <taxon>Endopterygota</taxon>
        <taxon>Hymenoptera</taxon>
        <taxon>Apocrita</taxon>
        <taxon>Aculeata</taxon>
        <taxon>Formicoidea</taxon>
        <taxon>Formicidae</taxon>
        <taxon>Myrmicinae</taxon>
        <taxon>Pogonomyrmex</taxon>
    </lineage>
</organism>
<dbReference type="InterPro" id="IPR006886">
    <property type="entry name" value="RNA_pol_III_Rpc5"/>
</dbReference>
<gene>
    <name evidence="2 3" type="primary">LOC105425432</name>
</gene>
<keyword evidence="1" id="KW-1185">Reference proteome</keyword>
<sequence length="404" mass="47128">MEVENDPIIKEIPVFLSKTLAEKLFIIQFPAYVKDGCANATFSKISIKPENQKIRIEIAMDTLNKYSYDHDMGKQLAFNTNEQSTRKNDEKIFDSDLMDKLVLTSERALPDCSNFAVGVFQDDELHITPLKGMLHMKLQCDYLDENDKHVRDGTKGEDDAEEEDNATPVKVTFARHLPDNLKKMQEQSFQHHYKKSQEERWIHTNYISAYDIQAESTRMEMFCPSIEESINNLNLTQKHYLHILVPQLPDTCYLQSISEDQIALHYIMTLPLLDQIRIIMKQVKIISFTKLCEILSPEYDMTTILKYLQQVAMLVQGNWVVNSELIYNKDSSSSQNSISEFMCKARDYILLLFTEHQFLSRNMISSFIKIAPEDINQIFVELGMYESEKGWRLKEPPNWNFCNR</sequence>